<evidence type="ECO:0000313" key="3">
    <source>
        <dbReference type="EMBL" id="CAK0748078.1"/>
    </source>
</evidence>
<evidence type="ECO:0000256" key="1">
    <source>
        <dbReference type="SAM" id="MobiDB-lite"/>
    </source>
</evidence>
<keyword evidence="2" id="KW-0472">Membrane</keyword>
<dbReference type="PANTHER" id="PTHR34553:SF4">
    <property type="entry name" value="G1_S-SPECIFIC CYCLIN-E PROTEIN"/>
    <property type="match status" value="1"/>
</dbReference>
<feature type="compositionally biased region" description="Basic and acidic residues" evidence="1">
    <location>
        <begin position="854"/>
        <end position="867"/>
    </location>
</feature>
<sequence length="951" mass="102799">MQEPDSELPVTALSIGGSLRRVSMKRELSLLLLNSSKKLVLLDHKFWRPTEDGHRKRLQRMWRHVTFAAASPFHHSRGQDSGYVLAFEVELQSIVGLDYSNPLILHGRMVMEARHVTKREFLTMKDAKEFYRPADIPASAWLSRQGSQSWSAAPLGASPLGRRPPPSSAASSPMMSPELRPAMQSSFSPCRVSHRSLSQQLADHGRAAPEDKATRASHASDHGTNGQQQHRRALPNQNAAAPSLEAGASAAGLGSLHGMSLGLTSRSSKAASHSTSPCTSNGTGTRNAQDTEGHQDKRRKTTESEGSGCEGLDAAIRAISAGNGLDLSGHGGILKGSSLDIQRPIDTIAQESNQHEEGDPFTKAASPEDGCSEPCQGAASTSRDAQQPSQNTALSDSMAQAAEARQLRPPASKPACHENGSPTVPGFTSVRAAQTGLLSPQPMPRRHQVTGMKHSRSASSETGASAEGGTQHPSSMLGDPMMWPSPSSWTVPSRMYEYRTISFNFSDPRMPGILRKPIKNNERLLKLYESGLPAWAIYMPLYRLPYRPWMRKATYCLFILVSVLSLVIGYYDIIKNVPLFRKALSSLVSSLSLPSAAILGWLDSHVQVRLSILFAYMFGKSKLFAQLLTWLAQTWAPIRMALDPLFVTLGPPLMAARQLLHTSGAAVSVLVRTWGSFLGAAVAGVVGPPVTALATATRALREMIVPIWKVCKLAITGPAAALASGFRYVWSCTQLVWGALLAGARLAPTVQQTAMDAGSQASWWYMVPADALELVRVSSLKTAKALQTVAKFCAQVCTDIARHRLTLRLQFMRWRELCKQRLVPCVPAPLLRCAALWRPGRRQGGGAAASQSPEHLRPGLSADHHQVPGEQGTESAPLDDLLGAAHELQDGSGALLYRGRNVHSLPACIPQHTKYDGEQGISDVSGIADCWADSGDTAAEQARPWNLQKAD</sequence>
<keyword evidence="2" id="KW-1133">Transmembrane helix</keyword>
<feature type="compositionally biased region" description="Basic residues" evidence="1">
    <location>
        <begin position="444"/>
        <end position="456"/>
    </location>
</feature>
<keyword evidence="2" id="KW-0812">Transmembrane</keyword>
<comment type="caution">
    <text evidence="3">The sequence shown here is derived from an EMBL/GenBank/DDBJ whole genome shotgun (WGS) entry which is preliminary data.</text>
</comment>
<feature type="compositionally biased region" description="Low complexity" evidence="1">
    <location>
        <begin position="457"/>
        <end position="470"/>
    </location>
</feature>
<proteinExistence type="predicted"/>
<protein>
    <submittedName>
        <fullName evidence="3">Uncharacterized protein</fullName>
    </submittedName>
</protein>
<feature type="transmembrane region" description="Helical" evidence="2">
    <location>
        <begin position="674"/>
        <end position="694"/>
    </location>
</feature>
<keyword evidence="4" id="KW-1185">Reference proteome</keyword>
<evidence type="ECO:0000313" key="4">
    <source>
        <dbReference type="Proteomes" id="UP001314263"/>
    </source>
</evidence>
<feature type="transmembrane region" description="Helical" evidence="2">
    <location>
        <begin position="553"/>
        <end position="571"/>
    </location>
</feature>
<organism evidence="3 4">
    <name type="scientific">Coccomyxa viridis</name>
    <dbReference type="NCBI Taxonomy" id="1274662"/>
    <lineage>
        <taxon>Eukaryota</taxon>
        <taxon>Viridiplantae</taxon>
        <taxon>Chlorophyta</taxon>
        <taxon>core chlorophytes</taxon>
        <taxon>Trebouxiophyceae</taxon>
        <taxon>Trebouxiophyceae incertae sedis</taxon>
        <taxon>Coccomyxaceae</taxon>
        <taxon>Coccomyxa</taxon>
    </lineage>
</organism>
<feature type="transmembrane region" description="Helical" evidence="2">
    <location>
        <begin position="583"/>
        <end position="602"/>
    </location>
</feature>
<feature type="region of interest" description="Disordered" evidence="1">
    <location>
        <begin position="264"/>
        <end position="309"/>
    </location>
</feature>
<feature type="compositionally biased region" description="Polar residues" evidence="1">
    <location>
        <begin position="378"/>
        <end position="398"/>
    </location>
</feature>
<dbReference type="AlphaFoldDB" id="A0AAV1HVN0"/>
<evidence type="ECO:0000256" key="2">
    <source>
        <dbReference type="SAM" id="Phobius"/>
    </source>
</evidence>
<reference evidence="3 4" key="1">
    <citation type="submission" date="2023-10" db="EMBL/GenBank/DDBJ databases">
        <authorList>
            <person name="Maclean D."/>
            <person name="Macfadyen A."/>
        </authorList>
    </citation>
    <scope>NUCLEOTIDE SEQUENCE [LARGE SCALE GENOMIC DNA]</scope>
</reference>
<feature type="compositionally biased region" description="Low complexity" evidence="1">
    <location>
        <begin position="264"/>
        <end position="276"/>
    </location>
</feature>
<dbReference type="EMBL" id="CAUYUE010000002">
    <property type="protein sequence ID" value="CAK0748078.1"/>
    <property type="molecule type" value="Genomic_DNA"/>
</dbReference>
<dbReference type="PANTHER" id="PTHR34553">
    <property type="entry name" value="OS05G0597400 PROTEIN"/>
    <property type="match status" value="1"/>
</dbReference>
<accession>A0AAV1HVN0</accession>
<dbReference type="Proteomes" id="UP001314263">
    <property type="component" value="Unassembled WGS sequence"/>
</dbReference>
<gene>
    <name evidence="3" type="ORF">CVIRNUC_001812</name>
</gene>
<feature type="compositionally biased region" description="Basic and acidic residues" evidence="1">
    <location>
        <begin position="203"/>
        <end position="221"/>
    </location>
</feature>
<name>A0AAV1HVN0_9CHLO</name>
<feature type="region of interest" description="Disordered" evidence="1">
    <location>
        <begin position="844"/>
        <end position="877"/>
    </location>
</feature>
<feature type="region of interest" description="Disordered" evidence="1">
    <location>
        <begin position="152"/>
        <end position="240"/>
    </location>
</feature>
<feature type="compositionally biased region" description="Polar residues" evidence="1">
    <location>
        <begin position="277"/>
        <end position="288"/>
    </location>
</feature>
<feature type="compositionally biased region" description="Low complexity" evidence="1">
    <location>
        <begin position="168"/>
        <end position="177"/>
    </location>
</feature>
<feature type="region of interest" description="Disordered" evidence="1">
    <location>
        <begin position="350"/>
        <end position="480"/>
    </location>
</feature>